<keyword evidence="2" id="KW-1185">Reference proteome</keyword>
<proteinExistence type="predicted"/>
<evidence type="ECO:0000313" key="2">
    <source>
        <dbReference type="Proteomes" id="UP000254958"/>
    </source>
</evidence>
<accession>A0A370GCK0</accession>
<reference evidence="1 2" key="1">
    <citation type="submission" date="2018-07" db="EMBL/GenBank/DDBJ databases">
        <title>Genomic Encyclopedia of Type Strains, Phase IV (KMG-IV): sequencing the most valuable type-strain genomes for metagenomic binning, comparative biology and taxonomic classification.</title>
        <authorList>
            <person name="Goeker M."/>
        </authorList>
    </citation>
    <scope>NUCLEOTIDE SEQUENCE [LARGE SCALE GENOMIC DNA]</scope>
    <source>
        <strain evidence="1 2">DSM 5603</strain>
    </source>
</reference>
<evidence type="ECO:0000313" key="1">
    <source>
        <dbReference type="EMBL" id="RDI40799.1"/>
    </source>
</evidence>
<sequence length="34" mass="3705">MMRRDAWQKCLVPLGLAATLYLPVLAGVSTKTLS</sequence>
<protein>
    <submittedName>
        <fullName evidence="1">Uncharacterized protein</fullName>
    </submittedName>
</protein>
<organism evidence="1 2">
    <name type="scientific">Gluconacetobacter liquefaciens</name>
    <name type="common">Acetobacter liquefaciens</name>
    <dbReference type="NCBI Taxonomy" id="89584"/>
    <lineage>
        <taxon>Bacteria</taxon>
        <taxon>Pseudomonadati</taxon>
        <taxon>Pseudomonadota</taxon>
        <taxon>Alphaproteobacteria</taxon>
        <taxon>Acetobacterales</taxon>
        <taxon>Acetobacteraceae</taxon>
        <taxon>Gluconacetobacter</taxon>
    </lineage>
</organism>
<dbReference type="Proteomes" id="UP000254958">
    <property type="component" value="Unassembled WGS sequence"/>
</dbReference>
<dbReference type="AlphaFoldDB" id="A0A370GCK0"/>
<name>A0A370GCK0_GLULI</name>
<gene>
    <name evidence="1" type="ORF">C7453_101598</name>
</gene>
<dbReference type="EMBL" id="QQAW01000001">
    <property type="protein sequence ID" value="RDI40799.1"/>
    <property type="molecule type" value="Genomic_DNA"/>
</dbReference>
<comment type="caution">
    <text evidence="1">The sequence shown here is derived from an EMBL/GenBank/DDBJ whole genome shotgun (WGS) entry which is preliminary data.</text>
</comment>